<evidence type="ECO:0000256" key="7">
    <source>
        <dbReference type="SAM" id="Phobius"/>
    </source>
</evidence>
<dbReference type="Pfam" id="PF03773">
    <property type="entry name" value="ArsP_1"/>
    <property type="match status" value="1"/>
</dbReference>
<feature type="transmembrane region" description="Helical" evidence="7">
    <location>
        <begin position="15"/>
        <end position="41"/>
    </location>
</feature>
<evidence type="ECO:0000256" key="3">
    <source>
        <dbReference type="ARBA" id="ARBA00022475"/>
    </source>
</evidence>
<dbReference type="Proteomes" id="UP000426246">
    <property type="component" value="Chromosome"/>
</dbReference>
<name>A0A6B8RVU9_9BACL</name>
<dbReference type="InterPro" id="IPR005524">
    <property type="entry name" value="DUF318"/>
</dbReference>
<dbReference type="InterPro" id="IPR052923">
    <property type="entry name" value="UPF0718"/>
</dbReference>
<dbReference type="PANTHER" id="PTHR34184:SF4">
    <property type="entry name" value="UPF0718 PROTEIN YCGR"/>
    <property type="match status" value="1"/>
</dbReference>
<keyword evidence="9" id="KW-1185">Reference proteome</keyword>
<feature type="transmembrane region" description="Helical" evidence="7">
    <location>
        <begin position="203"/>
        <end position="223"/>
    </location>
</feature>
<evidence type="ECO:0000256" key="1">
    <source>
        <dbReference type="ARBA" id="ARBA00004651"/>
    </source>
</evidence>
<organism evidence="8 9">
    <name type="scientific">Paenibacillus psychroresistens</name>
    <dbReference type="NCBI Taxonomy" id="1778678"/>
    <lineage>
        <taxon>Bacteria</taxon>
        <taxon>Bacillati</taxon>
        <taxon>Bacillota</taxon>
        <taxon>Bacilli</taxon>
        <taxon>Bacillales</taxon>
        <taxon>Paenibacillaceae</taxon>
        <taxon>Paenibacillus</taxon>
    </lineage>
</organism>
<feature type="transmembrane region" description="Helical" evidence="7">
    <location>
        <begin position="90"/>
        <end position="114"/>
    </location>
</feature>
<dbReference type="KEGG" id="ppsc:EHS13_11690"/>
<accession>A0A6B8RVU9</accession>
<evidence type="ECO:0000313" key="9">
    <source>
        <dbReference type="Proteomes" id="UP000426246"/>
    </source>
</evidence>
<keyword evidence="5 7" id="KW-1133">Transmembrane helix</keyword>
<proteinExistence type="inferred from homology"/>
<evidence type="ECO:0000256" key="5">
    <source>
        <dbReference type="ARBA" id="ARBA00022989"/>
    </source>
</evidence>
<evidence type="ECO:0000256" key="4">
    <source>
        <dbReference type="ARBA" id="ARBA00022692"/>
    </source>
</evidence>
<feature type="transmembrane region" description="Helical" evidence="7">
    <location>
        <begin position="53"/>
        <end position="78"/>
    </location>
</feature>
<gene>
    <name evidence="8" type="ORF">EHS13_11690</name>
</gene>
<protein>
    <submittedName>
        <fullName evidence="8">Permease</fullName>
    </submittedName>
</protein>
<comment type="similarity">
    <text evidence="2">Belongs to the UPF0718 family.</text>
</comment>
<evidence type="ECO:0000256" key="6">
    <source>
        <dbReference type="ARBA" id="ARBA00023136"/>
    </source>
</evidence>
<dbReference type="EMBL" id="CP034235">
    <property type="protein sequence ID" value="QGR00048.1"/>
    <property type="molecule type" value="Genomic_DNA"/>
</dbReference>
<keyword evidence="6 7" id="KW-0472">Membrane</keyword>
<sequence length="317" mass="35039">MSWISSANMQNFKTMFLSIILEALPFILLGVLISSLLQIFVSEQTITRIIPKNPFLAILFACLIGIIFPVCECGMIPIVRRLIKKGMPVYVAVVFILTGPILNPIVYAATFMAFRSRPEIAYSRMALAFVVASVIGLIIYRFVKGNVLRVTAEVLHSHAHSGEQAHVHDHTHDHSHEHGQSHSNKLFSLLGHASDEFFEMGKYLMFGSLITAIIQTFVARESLVSIGHDGLGSHIFMMGFAYILSLCSTSDAFVASSFVNTFTTGSLLTFLVFGPMLDFKGTLMLLSVFKAKFVLLLSGLIVITVLIGSLIFERLIF</sequence>
<evidence type="ECO:0000256" key="2">
    <source>
        <dbReference type="ARBA" id="ARBA00006386"/>
    </source>
</evidence>
<dbReference type="AlphaFoldDB" id="A0A6B8RVU9"/>
<reference evidence="9" key="1">
    <citation type="submission" date="2018-11" db="EMBL/GenBank/DDBJ databases">
        <title>Complete genome sequence of Paenibacillus sp. ML311-T8.</title>
        <authorList>
            <person name="Nam Y.-D."/>
            <person name="Kang J."/>
            <person name="Chung W.-H."/>
            <person name="Park Y.S."/>
        </authorList>
    </citation>
    <scope>NUCLEOTIDE SEQUENCE [LARGE SCALE GENOMIC DNA]</scope>
    <source>
        <strain evidence="9">ML311-T8</strain>
    </source>
</reference>
<keyword evidence="3" id="KW-1003">Cell membrane</keyword>
<evidence type="ECO:0000313" key="8">
    <source>
        <dbReference type="EMBL" id="QGR00048.1"/>
    </source>
</evidence>
<dbReference type="PANTHER" id="PTHR34184">
    <property type="entry name" value="UPF0718 PROTEIN YCGR"/>
    <property type="match status" value="1"/>
</dbReference>
<dbReference type="OrthoDB" id="9810876at2"/>
<dbReference type="GO" id="GO:0005886">
    <property type="term" value="C:plasma membrane"/>
    <property type="evidence" value="ECO:0007669"/>
    <property type="project" value="UniProtKB-SubCell"/>
</dbReference>
<feature type="transmembrane region" description="Helical" evidence="7">
    <location>
        <begin position="293"/>
        <end position="312"/>
    </location>
</feature>
<comment type="subcellular location">
    <subcellularLocation>
        <location evidence="1">Cell membrane</location>
        <topology evidence="1">Multi-pass membrane protein</topology>
    </subcellularLocation>
</comment>
<keyword evidence="4 7" id="KW-0812">Transmembrane</keyword>
<feature type="transmembrane region" description="Helical" evidence="7">
    <location>
        <begin position="126"/>
        <end position="143"/>
    </location>
</feature>
<feature type="transmembrane region" description="Helical" evidence="7">
    <location>
        <begin position="235"/>
        <end position="255"/>
    </location>
</feature>